<accession>A0A9P5SL10</accession>
<feature type="region of interest" description="Disordered" evidence="1">
    <location>
        <begin position="19"/>
        <end position="141"/>
    </location>
</feature>
<feature type="compositionally biased region" description="Low complexity" evidence="1">
    <location>
        <begin position="30"/>
        <end position="40"/>
    </location>
</feature>
<organism evidence="2 3">
    <name type="scientific">Podila minutissima</name>
    <dbReference type="NCBI Taxonomy" id="64525"/>
    <lineage>
        <taxon>Eukaryota</taxon>
        <taxon>Fungi</taxon>
        <taxon>Fungi incertae sedis</taxon>
        <taxon>Mucoromycota</taxon>
        <taxon>Mortierellomycotina</taxon>
        <taxon>Mortierellomycetes</taxon>
        <taxon>Mortierellales</taxon>
        <taxon>Mortierellaceae</taxon>
        <taxon>Podila</taxon>
    </lineage>
</organism>
<sequence length="156" mass="17933">MPFTTHTPYPHPDLAEWYRSQEQQQKQHEQQILQQAQAHAPLRLQLQEQHRRSPRPDLEGHAILDDEDDDAGNELLDTEFDGLSRPDADDEIEDTIEGQDLVEEEEEEEEELFEDEENHDDGVEDLEVDVDGYPLGSSDSDGLSRDISIFARLALL</sequence>
<dbReference type="AlphaFoldDB" id="A0A9P5SL10"/>
<feature type="compositionally biased region" description="Basic and acidic residues" evidence="1">
    <location>
        <begin position="48"/>
        <end position="64"/>
    </location>
</feature>
<feature type="compositionally biased region" description="Low complexity" evidence="1">
    <location>
        <begin position="131"/>
        <end position="141"/>
    </location>
</feature>
<keyword evidence="3" id="KW-1185">Reference proteome</keyword>
<feature type="compositionally biased region" description="Acidic residues" evidence="1">
    <location>
        <begin position="65"/>
        <end position="80"/>
    </location>
</feature>
<dbReference type="Proteomes" id="UP000696485">
    <property type="component" value="Unassembled WGS sequence"/>
</dbReference>
<evidence type="ECO:0000256" key="1">
    <source>
        <dbReference type="SAM" id="MobiDB-lite"/>
    </source>
</evidence>
<dbReference type="EMBL" id="JAAAUY010000395">
    <property type="protein sequence ID" value="KAF9330465.1"/>
    <property type="molecule type" value="Genomic_DNA"/>
</dbReference>
<comment type="caution">
    <text evidence="2">The sequence shown here is derived from an EMBL/GenBank/DDBJ whole genome shotgun (WGS) entry which is preliminary data.</text>
</comment>
<name>A0A9P5SL10_9FUNG</name>
<reference evidence="2" key="1">
    <citation type="journal article" date="2020" name="Fungal Divers.">
        <title>Resolving the Mortierellaceae phylogeny through synthesis of multi-gene phylogenetics and phylogenomics.</title>
        <authorList>
            <person name="Vandepol N."/>
            <person name="Liber J."/>
            <person name="Desiro A."/>
            <person name="Na H."/>
            <person name="Kennedy M."/>
            <person name="Barry K."/>
            <person name="Grigoriev I.V."/>
            <person name="Miller A.N."/>
            <person name="O'Donnell K."/>
            <person name="Stajich J.E."/>
            <person name="Bonito G."/>
        </authorList>
    </citation>
    <scope>NUCLEOTIDE SEQUENCE</scope>
    <source>
        <strain evidence="2">NVP1</strain>
    </source>
</reference>
<proteinExistence type="predicted"/>
<gene>
    <name evidence="2" type="ORF">BG006_006568</name>
</gene>
<evidence type="ECO:0000313" key="3">
    <source>
        <dbReference type="Proteomes" id="UP000696485"/>
    </source>
</evidence>
<protein>
    <submittedName>
        <fullName evidence="2">Uncharacterized protein</fullName>
    </submittedName>
</protein>
<evidence type="ECO:0000313" key="2">
    <source>
        <dbReference type="EMBL" id="KAF9330465.1"/>
    </source>
</evidence>
<feature type="compositionally biased region" description="Acidic residues" evidence="1">
    <location>
        <begin position="88"/>
        <end position="130"/>
    </location>
</feature>